<keyword evidence="2" id="KW-1133">Transmembrane helix</keyword>
<reference evidence="3 4" key="1">
    <citation type="journal article" date="2023" name="Hortic Res">
        <title>Pangenome of water caltrop reveals structural variations and asymmetric subgenome divergence after allopolyploidization.</title>
        <authorList>
            <person name="Zhang X."/>
            <person name="Chen Y."/>
            <person name="Wang L."/>
            <person name="Yuan Y."/>
            <person name="Fang M."/>
            <person name="Shi L."/>
            <person name="Lu R."/>
            <person name="Comes H.P."/>
            <person name="Ma Y."/>
            <person name="Chen Y."/>
            <person name="Huang G."/>
            <person name="Zhou Y."/>
            <person name="Zheng Z."/>
            <person name="Qiu Y."/>
        </authorList>
    </citation>
    <scope>NUCLEOTIDE SEQUENCE [LARGE SCALE GENOMIC DNA]</scope>
    <source>
        <strain evidence="3">F231</strain>
    </source>
</reference>
<keyword evidence="4" id="KW-1185">Reference proteome</keyword>
<feature type="compositionally biased region" description="Polar residues" evidence="1">
    <location>
        <begin position="16"/>
        <end position="28"/>
    </location>
</feature>
<comment type="caution">
    <text evidence="3">The sequence shown here is derived from an EMBL/GenBank/DDBJ whole genome shotgun (WGS) entry which is preliminary data.</text>
</comment>
<protein>
    <submittedName>
        <fullName evidence="3">Uncharacterized protein</fullName>
    </submittedName>
</protein>
<keyword evidence="2" id="KW-0472">Membrane</keyword>
<evidence type="ECO:0000313" key="3">
    <source>
        <dbReference type="EMBL" id="KAK4792815.1"/>
    </source>
</evidence>
<feature type="transmembrane region" description="Helical" evidence="2">
    <location>
        <begin position="118"/>
        <end position="143"/>
    </location>
</feature>
<evidence type="ECO:0000313" key="4">
    <source>
        <dbReference type="Proteomes" id="UP001346149"/>
    </source>
</evidence>
<dbReference type="EMBL" id="JAXQNO010000008">
    <property type="protein sequence ID" value="KAK4792815.1"/>
    <property type="molecule type" value="Genomic_DNA"/>
</dbReference>
<evidence type="ECO:0000256" key="2">
    <source>
        <dbReference type="SAM" id="Phobius"/>
    </source>
</evidence>
<keyword evidence="2" id="KW-0812">Transmembrane</keyword>
<dbReference type="AlphaFoldDB" id="A0AAN7R966"/>
<feature type="region of interest" description="Disordered" evidence="1">
    <location>
        <begin position="1"/>
        <end position="32"/>
    </location>
</feature>
<sequence>MENSKHLDESTKEEAQLTTLSSTATQMGGRSVHDHAKLQGRNCGADMLICRSGASDSQDCCINIYISNNIQGVNNSSLVGGRVKMGDPGVSLSFGDLNLDRRIFTAQRRKTRSRRSNYFSWGLNAGSFAGVLLVLVLALELYYTVKVKIVMPTKF</sequence>
<evidence type="ECO:0000256" key="1">
    <source>
        <dbReference type="SAM" id="MobiDB-lite"/>
    </source>
</evidence>
<organism evidence="3 4">
    <name type="scientific">Trapa natans</name>
    <name type="common">Water chestnut</name>
    <dbReference type="NCBI Taxonomy" id="22666"/>
    <lineage>
        <taxon>Eukaryota</taxon>
        <taxon>Viridiplantae</taxon>
        <taxon>Streptophyta</taxon>
        <taxon>Embryophyta</taxon>
        <taxon>Tracheophyta</taxon>
        <taxon>Spermatophyta</taxon>
        <taxon>Magnoliopsida</taxon>
        <taxon>eudicotyledons</taxon>
        <taxon>Gunneridae</taxon>
        <taxon>Pentapetalae</taxon>
        <taxon>rosids</taxon>
        <taxon>malvids</taxon>
        <taxon>Myrtales</taxon>
        <taxon>Lythraceae</taxon>
        <taxon>Trapa</taxon>
    </lineage>
</organism>
<gene>
    <name evidence="3" type="ORF">SAY86_023250</name>
</gene>
<feature type="compositionally biased region" description="Basic and acidic residues" evidence="1">
    <location>
        <begin position="1"/>
        <end position="15"/>
    </location>
</feature>
<name>A0AAN7R966_TRANT</name>
<accession>A0AAN7R966</accession>
<dbReference type="Proteomes" id="UP001346149">
    <property type="component" value="Unassembled WGS sequence"/>
</dbReference>
<proteinExistence type="predicted"/>